<organism evidence="3 4">
    <name type="scientific">Phocaeicola plebeius</name>
    <dbReference type="NCBI Taxonomy" id="310297"/>
    <lineage>
        <taxon>Bacteria</taxon>
        <taxon>Pseudomonadati</taxon>
        <taxon>Bacteroidota</taxon>
        <taxon>Bacteroidia</taxon>
        <taxon>Bacteroidales</taxon>
        <taxon>Bacteroidaceae</taxon>
        <taxon>Phocaeicola</taxon>
    </lineage>
</organism>
<feature type="domain" description="Glycosyl transferase family 1" evidence="2">
    <location>
        <begin position="206"/>
        <end position="352"/>
    </location>
</feature>
<dbReference type="InterPro" id="IPR001296">
    <property type="entry name" value="Glyco_trans_1"/>
</dbReference>
<evidence type="ECO:0000313" key="3">
    <source>
        <dbReference type="EMBL" id="RHL13473.1"/>
    </source>
</evidence>
<dbReference type="RefSeq" id="WP_118442058.1">
    <property type="nucleotide sequence ID" value="NZ_QROD01000044.1"/>
</dbReference>
<dbReference type="AlphaFoldDB" id="A0A415J0T5"/>
<proteinExistence type="predicted"/>
<reference evidence="3 4" key="1">
    <citation type="submission" date="2018-08" db="EMBL/GenBank/DDBJ databases">
        <title>A genome reference for cultivated species of the human gut microbiota.</title>
        <authorList>
            <person name="Zou Y."/>
            <person name="Xue W."/>
            <person name="Luo G."/>
        </authorList>
    </citation>
    <scope>NUCLEOTIDE SEQUENCE [LARGE SCALE GENOMIC DNA]</scope>
    <source>
        <strain evidence="3 4">AF39-11</strain>
    </source>
</reference>
<accession>A0A415J0T5</accession>
<gene>
    <name evidence="3" type="ORF">DW035_12685</name>
</gene>
<dbReference type="GO" id="GO:0009103">
    <property type="term" value="P:lipopolysaccharide biosynthetic process"/>
    <property type="evidence" value="ECO:0007669"/>
    <property type="project" value="TreeGrafter"/>
</dbReference>
<dbReference type="PANTHER" id="PTHR46401">
    <property type="entry name" value="GLYCOSYLTRANSFERASE WBBK-RELATED"/>
    <property type="match status" value="1"/>
</dbReference>
<evidence type="ECO:0000313" key="4">
    <source>
        <dbReference type="Proteomes" id="UP000284916"/>
    </source>
</evidence>
<dbReference type="Gene3D" id="3.40.50.2000">
    <property type="entry name" value="Glycogen Phosphorylase B"/>
    <property type="match status" value="2"/>
</dbReference>
<dbReference type="Pfam" id="PF00534">
    <property type="entry name" value="Glycos_transf_1"/>
    <property type="match status" value="1"/>
</dbReference>
<dbReference type="GO" id="GO:0016757">
    <property type="term" value="F:glycosyltransferase activity"/>
    <property type="evidence" value="ECO:0007669"/>
    <property type="project" value="InterPro"/>
</dbReference>
<keyword evidence="1 3" id="KW-0808">Transferase</keyword>
<dbReference type="SUPFAM" id="SSF53756">
    <property type="entry name" value="UDP-Glycosyltransferase/glycogen phosphorylase"/>
    <property type="match status" value="1"/>
</dbReference>
<evidence type="ECO:0000256" key="1">
    <source>
        <dbReference type="ARBA" id="ARBA00022679"/>
    </source>
</evidence>
<dbReference type="EMBL" id="QROI01000020">
    <property type="protein sequence ID" value="RHL13473.1"/>
    <property type="molecule type" value="Genomic_DNA"/>
</dbReference>
<comment type="caution">
    <text evidence="3">The sequence shown here is derived from an EMBL/GenBank/DDBJ whole genome shotgun (WGS) entry which is preliminary data.</text>
</comment>
<sequence length="379" mass="44289">MMQNKVLIYGSMSFAGMGPYVSEIINTFTLNNNITYMLFDIEDQFFAKNIKSELKSMCKFVNYHHGIISKADFFLGIYKRKNRKFLLNYCLQHNITAVHFINGCTDNTLINKLHKNNIKTLITVHDLHPHESDKELYKRWKYHTLAKQEKKCLYTCSNLVTNSRIQYNELKHLFPEKNIFFHEFPSLVSKNIREGNDIPPEIQSIKKKYILFFGRIEKYKGIDILYKSFCNSKELQKEYTLVIAGKGRFLMPQNEYNSNIVFINRYIKDTEVGYLFKKASAVVYPYISATQSGVLSISCFFNTPTLTSNIPYFKSIIDSSGIAITFNKNDSNDLTQQLLKLLSSSTDEMKEKQQQFYNSFYSDNSIRETLTEIYKNLIL</sequence>
<dbReference type="PANTHER" id="PTHR46401:SF2">
    <property type="entry name" value="GLYCOSYLTRANSFERASE WBBK-RELATED"/>
    <property type="match status" value="1"/>
</dbReference>
<protein>
    <submittedName>
        <fullName evidence="3">Glycosyltransferase</fullName>
    </submittedName>
</protein>
<dbReference type="Proteomes" id="UP000284916">
    <property type="component" value="Unassembled WGS sequence"/>
</dbReference>
<evidence type="ECO:0000259" key="2">
    <source>
        <dbReference type="Pfam" id="PF00534"/>
    </source>
</evidence>
<name>A0A415J0T5_9BACT</name>